<evidence type="ECO:0000256" key="1">
    <source>
        <dbReference type="ARBA" id="ARBA00023015"/>
    </source>
</evidence>
<evidence type="ECO:0000256" key="4">
    <source>
        <dbReference type="PROSITE-ProRule" id="PRU00335"/>
    </source>
</evidence>
<comment type="caution">
    <text evidence="6">The sequence shown here is derived from an EMBL/GenBank/DDBJ whole genome shotgun (WGS) entry which is preliminary data.</text>
</comment>
<evidence type="ECO:0000313" key="7">
    <source>
        <dbReference type="Proteomes" id="UP000256869"/>
    </source>
</evidence>
<dbReference type="InterPro" id="IPR009057">
    <property type="entry name" value="Homeodomain-like_sf"/>
</dbReference>
<dbReference type="PANTHER" id="PTHR43479">
    <property type="entry name" value="ACREF/ENVCD OPERON REPRESSOR-RELATED"/>
    <property type="match status" value="1"/>
</dbReference>
<dbReference type="GO" id="GO:0045892">
    <property type="term" value="P:negative regulation of DNA-templated transcription"/>
    <property type="evidence" value="ECO:0007669"/>
    <property type="project" value="UniProtKB-ARBA"/>
</dbReference>
<protein>
    <submittedName>
        <fullName evidence="6">TetR family transcriptional regulator</fullName>
    </submittedName>
</protein>
<evidence type="ECO:0000259" key="5">
    <source>
        <dbReference type="PROSITE" id="PS50977"/>
    </source>
</evidence>
<dbReference type="GO" id="GO:0003677">
    <property type="term" value="F:DNA binding"/>
    <property type="evidence" value="ECO:0007669"/>
    <property type="project" value="UniProtKB-UniRule"/>
</dbReference>
<dbReference type="Pfam" id="PF00440">
    <property type="entry name" value="TetR_N"/>
    <property type="match status" value="1"/>
</dbReference>
<evidence type="ECO:0000313" key="6">
    <source>
        <dbReference type="EMBL" id="RED55942.1"/>
    </source>
</evidence>
<gene>
    <name evidence="6" type="ORF">DFP95_1155</name>
</gene>
<keyword evidence="7" id="KW-1185">Reference proteome</keyword>
<dbReference type="OrthoDB" id="9815924at2"/>
<dbReference type="EMBL" id="QRDY01000015">
    <property type="protein sequence ID" value="RED55942.1"/>
    <property type="molecule type" value="Genomic_DNA"/>
</dbReference>
<evidence type="ECO:0000256" key="2">
    <source>
        <dbReference type="ARBA" id="ARBA00023125"/>
    </source>
</evidence>
<dbReference type="InterPro" id="IPR050624">
    <property type="entry name" value="HTH-type_Tx_Regulator"/>
</dbReference>
<dbReference type="PANTHER" id="PTHR43479:SF11">
    <property type="entry name" value="ACREF_ENVCD OPERON REPRESSOR-RELATED"/>
    <property type="match status" value="1"/>
</dbReference>
<dbReference type="RefSeq" id="WP_115994548.1">
    <property type="nucleotide sequence ID" value="NZ_QRDY01000015.1"/>
</dbReference>
<feature type="DNA-binding region" description="H-T-H motif" evidence="4">
    <location>
        <begin position="33"/>
        <end position="52"/>
    </location>
</feature>
<dbReference type="AlphaFoldDB" id="A0A3D9I2C4"/>
<keyword evidence="2 4" id="KW-0238">DNA-binding</keyword>
<dbReference type="FunFam" id="1.10.10.60:FF:000141">
    <property type="entry name" value="TetR family transcriptional regulator"/>
    <property type="match status" value="1"/>
</dbReference>
<reference evidence="6 7" key="1">
    <citation type="submission" date="2018-07" db="EMBL/GenBank/DDBJ databases">
        <title>Genomic Encyclopedia of Type Strains, Phase III (KMG-III): the genomes of soil and plant-associated and newly described type strains.</title>
        <authorList>
            <person name="Whitman W."/>
        </authorList>
    </citation>
    <scope>NUCLEOTIDE SEQUENCE [LARGE SCALE GENOMIC DNA]</scope>
    <source>
        <strain evidence="6 7">CECT 8236</strain>
    </source>
</reference>
<dbReference type="Gene3D" id="1.10.357.10">
    <property type="entry name" value="Tetracycline Repressor, domain 2"/>
    <property type="match status" value="1"/>
</dbReference>
<organism evidence="6 7">
    <name type="scientific">Cohnella lupini</name>
    <dbReference type="NCBI Taxonomy" id="1294267"/>
    <lineage>
        <taxon>Bacteria</taxon>
        <taxon>Bacillati</taxon>
        <taxon>Bacillota</taxon>
        <taxon>Bacilli</taxon>
        <taxon>Bacillales</taxon>
        <taxon>Paenibacillaceae</taxon>
        <taxon>Cohnella</taxon>
    </lineage>
</organism>
<dbReference type="PROSITE" id="PS50977">
    <property type="entry name" value="HTH_TETR_2"/>
    <property type="match status" value="1"/>
</dbReference>
<keyword evidence="1" id="KW-0805">Transcription regulation</keyword>
<name>A0A3D9I2C4_9BACL</name>
<sequence>MAPRQKLRSEETKQAILTAAGMLFANRGYNRVSMREIAKEANCSHTTIYIYFKDKEELLHAMSMPPLLEAQGNINVITNQTSLSPEAKLRAISMEFLRFCLQHKSVYQVIFMVKGVRVDEEDPVLEINRIRINLFKSIGQALQGVFPVQPNPDRLLKFNRIYFFMLNGIINTYLLTDESLPDIMNRLGPTFEEALDTLLTGFKLEMTSEG</sequence>
<dbReference type="SUPFAM" id="SSF46689">
    <property type="entry name" value="Homeodomain-like"/>
    <property type="match status" value="1"/>
</dbReference>
<accession>A0A3D9I2C4</accession>
<evidence type="ECO:0000256" key="3">
    <source>
        <dbReference type="ARBA" id="ARBA00023163"/>
    </source>
</evidence>
<dbReference type="Proteomes" id="UP000256869">
    <property type="component" value="Unassembled WGS sequence"/>
</dbReference>
<keyword evidence="3" id="KW-0804">Transcription</keyword>
<feature type="domain" description="HTH tetR-type" evidence="5">
    <location>
        <begin position="10"/>
        <end position="70"/>
    </location>
</feature>
<proteinExistence type="predicted"/>
<dbReference type="PRINTS" id="PR00455">
    <property type="entry name" value="HTHTETR"/>
</dbReference>
<dbReference type="InterPro" id="IPR001647">
    <property type="entry name" value="HTH_TetR"/>
</dbReference>